<gene>
    <name evidence="2" type="ORF">MSP8886_04163</name>
</gene>
<proteinExistence type="predicted"/>
<evidence type="ECO:0000313" key="2">
    <source>
        <dbReference type="EMBL" id="SBS37535.1"/>
    </source>
</evidence>
<dbReference type="RefSeq" id="WP_067020577.1">
    <property type="nucleotide sequence ID" value="NZ_FLOB01000019.1"/>
</dbReference>
<dbReference type="AlphaFoldDB" id="A0A1A8TT30"/>
<organism evidence="2 3">
    <name type="scientific">Marinomonas spartinae</name>
    <dbReference type="NCBI Taxonomy" id="1792290"/>
    <lineage>
        <taxon>Bacteria</taxon>
        <taxon>Pseudomonadati</taxon>
        <taxon>Pseudomonadota</taxon>
        <taxon>Gammaproteobacteria</taxon>
        <taxon>Oceanospirillales</taxon>
        <taxon>Oceanospirillaceae</taxon>
        <taxon>Marinomonas</taxon>
    </lineage>
</organism>
<evidence type="ECO:0000256" key="1">
    <source>
        <dbReference type="SAM" id="MobiDB-lite"/>
    </source>
</evidence>
<dbReference type="Proteomes" id="UP000092544">
    <property type="component" value="Unassembled WGS sequence"/>
</dbReference>
<evidence type="ECO:0000313" key="3">
    <source>
        <dbReference type="Proteomes" id="UP000092544"/>
    </source>
</evidence>
<dbReference type="OrthoDB" id="6106532at2"/>
<reference evidence="2 3" key="1">
    <citation type="submission" date="2016-06" db="EMBL/GenBank/DDBJ databases">
        <authorList>
            <person name="Kjaerup R.B."/>
            <person name="Dalgaard T.S."/>
            <person name="Juul-Madsen H.R."/>
        </authorList>
    </citation>
    <scope>NUCLEOTIDE SEQUENCE [LARGE SCALE GENOMIC DNA]</scope>
    <source>
        <strain evidence="2 3">CECT 8886</strain>
    </source>
</reference>
<keyword evidence="3" id="KW-1185">Reference proteome</keyword>
<feature type="region of interest" description="Disordered" evidence="1">
    <location>
        <begin position="1"/>
        <end position="56"/>
    </location>
</feature>
<sequence length="94" mass="10109">MNIQGSSFLYGQNGLQGSQNRLDQASQKVAQASTQTVNQRNVNQNEATTNNARYGSPIQDGLIEAKQSELESKANAKVIDASNKTIGSLIDIKV</sequence>
<feature type="compositionally biased region" description="Polar residues" evidence="1">
    <location>
        <begin position="1"/>
        <end position="33"/>
    </location>
</feature>
<dbReference type="EMBL" id="FLOB01000019">
    <property type="protein sequence ID" value="SBS37535.1"/>
    <property type="molecule type" value="Genomic_DNA"/>
</dbReference>
<protein>
    <submittedName>
        <fullName evidence="2">Uncharacterized protein</fullName>
    </submittedName>
</protein>
<accession>A0A1A8TT30</accession>
<feature type="compositionally biased region" description="Low complexity" evidence="1">
    <location>
        <begin position="34"/>
        <end position="45"/>
    </location>
</feature>
<name>A0A1A8TT30_9GAMM</name>